<evidence type="ECO:0000259" key="1">
    <source>
        <dbReference type="PROSITE" id="PS50011"/>
    </source>
</evidence>
<dbReference type="SMART" id="SM00220">
    <property type="entry name" value="S_TKc"/>
    <property type="match status" value="1"/>
</dbReference>
<proteinExistence type="predicted"/>
<accession>A0A915JDF6</accession>
<dbReference type="InterPro" id="IPR050235">
    <property type="entry name" value="CK1_Ser-Thr_kinase"/>
</dbReference>
<dbReference type="Pfam" id="PF00069">
    <property type="entry name" value="Pkinase"/>
    <property type="match status" value="1"/>
</dbReference>
<dbReference type="GO" id="GO:0004672">
    <property type="term" value="F:protein kinase activity"/>
    <property type="evidence" value="ECO:0007669"/>
    <property type="project" value="InterPro"/>
</dbReference>
<dbReference type="Proteomes" id="UP000887565">
    <property type="component" value="Unplaced"/>
</dbReference>
<sequence>MIPHQYSTNVDNENYNFLDKSASRNTNERVTTLLQDNHLKEPKFVAVHHPAKKFLGGDKDQHIHGCKKLMLAADDKYVQQQLLNNNNNKLAPESKRKSEKDFVQTGDLVENRFQVIKKLCQLSDVIQLPKGGFGQVYTAIDLHSNEQVALKLEKKDEECAAASIECKVLRRLSGRKHCPVLYSYGENEVFTFVAMQLLGKSLSDIRRDCNLKPQRMSIKATLNVATQCLSALQTLHDIGYLHRDVKPSNFAVGSSYRDVDTVYIIDFGLCRRYLESNSQIKAPRENVGFRGTVRYASLNAHQGMRK</sequence>
<dbReference type="PANTHER" id="PTHR11909">
    <property type="entry name" value="CASEIN KINASE-RELATED"/>
    <property type="match status" value="1"/>
</dbReference>
<evidence type="ECO:0000313" key="2">
    <source>
        <dbReference type="Proteomes" id="UP000887565"/>
    </source>
</evidence>
<dbReference type="InterPro" id="IPR000719">
    <property type="entry name" value="Prot_kinase_dom"/>
</dbReference>
<dbReference type="WBParaSite" id="nRc.2.0.1.t24202-RA">
    <property type="protein sequence ID" value="nRc.2.0.1.t24202-RA"/>
    <property type="gene ID" value="nRc.2.0.1.g24202"/>
</dbReference>
<organism evidence="2 3">
    <name type="scientific">Romanomermis culicivorax</name>
    <name type="common">Nematode worm</name>
    <dbReference type="NCBI Taxonomy" id="13658"/>
    <lineage>
        <taxon>Eukaryota</taxon>
        <taxon>Metazoa</taxon>
        <taxon>Ecdysozoa</taxon>
        <taxon>Nematoda</taxon>
        <taxon>Enoplea</taxon>
        <taxon>Dorylaimia</taxon>
        <taxon>Mermithida</taxon>
        <taxon>Mermithoidea</taxon>
        <taxon>Mermithidae</taxon>
        <taxon>Romanomermis</taxon>
    </lineage>
</organism>
<dbReference type="InterPro" id="IPR011009">
    <property type="entry name" value="Kinase-like_dom_sf"/>
</dbReference>
<keyword evidence="2" id="KW-1185">Reference proteome</keyword>
<dbReference type="GO" id="GO:0005524">
    <property type="term" value="F:ATP binding"/>
    <property type="evidence" value="ECO:0007669"/>
    <property type="project" value="InterPro"/>
</dbReference>
<evidence type="ECO:0000313" key="3">
    <source>
        <dbReference type="WBParaSite" id="nRc.2.0.1.t24202-RA"/>
    </source>
</evidence>
<name>A0A915JDF6_ROMCU</name>
<dbReference type="AlphaFoldDB" id="A0A915JDF6"/>
<dbReference type="SUPFAM" id="SSF56112">
    <property type="entry name" value="Protein kinase-like (PK-like)"/>
    <property type="match status" value="1"/>
</dbReference>
<dbReference type="Gene3D" id="1.10.510.10">
    <property type="entry name" value="Transferase(Phosphotransferase) domain 1"/>
    <property type="match status" value="1"/>
</dbReference>
<reference evidence="3" key="1">
    <citation type="submission" date="2022-11" db="UniProtKB">
        <authorList>
            <consortium name="WormBaseParasite"/>
        </authorList>
    </citation>
    <scope>IDENTIFICATION</scope>
</reference>
<protein>
    <submittedName>
        <fullName evidence="3">Protein kinase domain-containing protein</fullName>
    </submittedName>
</protein>
<dbReference type="PROSITE" id="PS50011">
    <property type="entry name" value="PROTEIN_KINASE_DOM"/>
    <property type="match status" value="1"/>
</dbReference>
<feature type="domain" description="Protein kinase" evidence="1">
    <location>
        <begin position="122"/>
        <end position="306"/>
    </location>
</feature>